<keyword evidence="13" id="KW-1185">Reference proteome</keyword>
<evidence type="ECO:0000256" key="5">
    <source>
        <dbReference type="ARBA" id="ARBA00022695"/>
    </source>
</evidence>
<evidence type="ECO:0000256" key="4">
    <source>
        <dbReference type="ARBA" id="ARBA00022679"/>
    </source>
</evidence>
<evidence type="ECO:0000256" key="2">
    <source>
        <dbReference type="ARBA" id="ARBA00006460"/>
    </source>
</evidence>
<dbReference type="InterPro" id="IPR007083">
    <property type="entry name" value="RNA_pol_Rpb1_4"/>
</dbReference>
<dbReference type="InterPro" id="IPR012754">
    <property type="entry name" value="DNA-dir_RpoC_beta_prime_bact"/>
</dbReference>
<feature type="binding site" evidence="9">
    <location>
        <position position="958"/>
    </location>
    <ligand>
        <name>Zn(2+)</name>
        <dbReference type="ChEBI" id="CHEBI:29105"/>
        <label>2</label>
    </ligand>
</feature>
<evidence type="ECO:0000256" key="9">
    <source>
        <dbReference type="HAMAP-Rule" id="MF_01322"/>
    </source>
</evidence>
<feature type="binding site" evidence="9">
    <location>
        <position position="955"/>
    </location>
    <ligand>
        <name>Zn(2+)</name>
        <dbReference type="ChEBI" id="CHEBI:29105"/>
        <label>2</label>
    </ligand>
</feature>
<dbReference type="InterPro" id="IPR042102">
    <property type="entry name" value="RNA_pol_Rpb1_3_sf"/>
</dbReference>
<dbReference type="InterPro" id="IPR007080">
    <property type="entry name" value="RNA_pol_Rpb1_1"/>
</dbReference>
<dbReference type="SUPFAM" id="SSF64484">
    <property type="entry name" value="beta and beta-prime subunits of DNA dependent RNA-polymerase"/>
    <property type="match status" value="1"/>
</dbReference>
<evidence type="ECO:0000256" key="1">
    <source>
        <dbReference type="ARBA" id="ARBA00004026"/>
    </source>
</evidence>
<dbReference type="Pfam" id="PF05000">
    <property type="entry name" value="RNA_pol_Rpb1_4"/>
    <property type="match status" value="1"/>
</dbReference>
<dbReference type="PANTHER" id="PTHR19376">
    <property type="entry name" value="DNA-DIRECTED RNA POLYMERASE"/>
    <property type="match status" value="1"/>
</dbReference>
<keyword evidence="6 9" id="KW-0479">Metal-binding</keyword>
<comment type="cofactor">
    <cofactor evidence="9">
        <name>Mg(2+)</name>
        <dbReference type="ChEBI" id="CHEBI:18420"/>
    </cofactor>
    <text evidence="9">Binds 1 Mg(2+) ion per subunit.</text>
</comment>
<evidence type="ECO:0000256" key="10">
    <source>
        <dbReference type="RuleBase" id="RU004279"/>
    </source>
</evidence>
<dbReference type="Gene3D" id="2.40.50.100">
    <property type="match status" value="1"/>
</dbReference>
<gene>
    <name evidence="9 12" type="primary">rpoC</name>
    <name evidence="12" type="ORF">SHM_08770</name>
</gene>
<keyword evidence="3 9" id="KW-0240">DNA-directed RNA polymerase</keyword>
<sequence length="1252" mass="140627">MQMQKNSKHYTALKISLASPDQIRSWSHGEITKPETINYKSLKPEKDGLFDARIFGPTKNYECTCGKYKKIKNKGKVCERCLVEITEAIVRRERLGHIELEEPVTHIWMLKASPSRIALALDMKAKDLEEVAYFVSYIVLDPGTAKGLKQKMIMDLGNAKSSTDTRNRLRKVFAQILEQLEPSSFAYTRAQMLTDTLADTSRPFSMDECAQFITKHTGTKFGIGASAIEYLLKNINLEKEFLAIKKQLTNKKSQTDRRKLERRLDVIDSFAKSGNKPEWMVLHAIPVIPPDIRPIIQLDGGRFTTSEINDLYRRIIIRNERLKKVKQMGAPILIINNEKRMLQESVDALFDNERKARPVTGRDKRPLKSLTSTLKGKQGRFRQNLLGKRVDYSGRSVIAVGPELKMYQCGIPRDMAIILFKPFVVQRLVHQELALNIKIAEKLIEIQDERIWDVLEEVIKDRPVLLNRAPTLHRLGIQAFEPILVKGKAIRLHPLVTPAFNADFDGDQMAVHVPITQEAVAEARSLMLGSKNILSPKDGKPIVTPTQDMVLGNYYLTIEKLDELGQGSIFKDVNEAIKAYDTKQVSLHAIIGIRVASLGASKFAATDQNKFLITTIGKIIFNQMFSERMPFINRPNIINLTETHNEDLVTTDVDFREFIKKRVIVEPFKKKALADIIHKYFKTFGTQLTAQMLDKMKNLGFKFSTISGTTISAGDVVSYSGKTRLFKEADEYVKTINKFYKQGMLTNRERHYHIINKWSGIKNNIQVELETVLRKDIENPIFMMWDSGARTNISNFTQLVGMRGLMNNPKGEVIELPIKSSFREGLNVSEFFISTHGARKGMADMALKTSDSGYLTRRLVDVSQDIIVTEEDCNTGNGFIISDIVDQKRNNIIVPLRDRLFGRFVQGDVVDSNNNVIVANNELITEKLVETILEAKITKINIRSVLTCEASYGVCQKCYGINLTTGSIVAIGEAVGIIAAQSIGEPGTQLTMRTFHTGGVAGGSDITQGLPRIKELLDITNPKGAVAIISEFDGKVTDIREEQGIYTITVKSKLDYKEYKTQYNAQVRIKIGDNVKIGQKLTEGAINITQLLEVAGIIEVQQYILKEVQRVYRLQGIEISDKYIEIIVKQMLNRIFVVEGNDSPLLPGAIVDIKEFKNVNAKIIVAGKKPAFGHPIILGIKKAPLESESFLAAASFQDTTRVLTNAVIKSKQDNLRGLKENVILGNLIPAGTGLMPTEKLIGMGNSSLEEEY</sequence>
<feature type="binding site" evidence="9">
    <location>
        <position position="873"/>
    </location>
    <ligand>
        <name>Zn(2+)</name>
        <dbReference type="ChEBI" id="CHEBI:29105"/>
        <label>2</label>
    </ligand>
</feature>
<name>A0ABM8BU96_9MOLU</name>
<dbReference type="InterPro" id="IPR000722">
    <property type="entry name" value="RNA_pol_asu"/>
</dbReference>
<dbReference type="InterPro" id="IPR038120">
    <property type="entry name" value="Rpb1_funnel_sf"/>
</dbReference>
<feature type="domain" description="RNA polymerase N-terminal" evidence="11">
    <location>
        <begin position="278"/>
        <end position="557"/>
    </location>
</feature>
<dbReference type="GO" id="GO:0000428">
    <property type="term" value="C:DNA-directed RNA polymerase complex"/>
    <property type="evidence" value="ECO:0007669"/>
    <property type="project" value="UniProtKB-KW"/>
</dbReference>
<dbReference type="Pfam" id="PF04997">
    <property type="entry name" value="RNA_pol_Rpb1_1"/>
    <property type="match status" value="1"/>
</dbReference>
<dbReference type="InterPro" id="IPR045867">
    <property type="entry name" value="DNA-dir_RpoC_beta_prime"/>
</dbReference>
<evidence type="ECO:0000313" key="12">
    <source>
        <dbReference type="EMBL" id="BDT03231.1"/>
    </source>
</evidence>
<dbReference type="Pfam" id="PF04998">
    <property type="entry name" value="RNA_pol_Rpb1_5"/>
    <property type="match status" value="1"/>
</dbReference>
<feature type="binding site" evidence="9">
    <location>
        <position position="81"/>
    </location>
    <ligand>
        <name>Zn(2+)</name>
        <dbReference type="ChEBI" id="CHEBI:29105"/>
        <label>1</label>
    </ligand>
</feature>
<feature type="binding site" evidence="9">
    <location>
        <position position="65"/>
    </location>
    <ligand>
        <name>Zn(2+)</name>
        <dbReference type="ChEBI" id="CHEBI:29105"/>
        <label>1</label>
    </ligand>
</feature>
<dbReference type="EMBL" id="AP026933">
    <property type="protein sequence ID" value="BDT03231.1"/>
    <property type="molecule type" value="Genomic_DNA"/>
</dbReference>
<dbReference type="HAMAP" id="MF_01322">
    <property type="entry name" value="RNApol_bact_RpoC"/>
    <property type="match status" value="1"/>
</dbReference>
<evidence type="ECO:0000256" key="7">
    <source>
        <dbReference type="ARBA" id="ARBA00023163"/>
    </source>
</evidence>
<dbReference type="Gene3D" id="1.10.132.30">
    <property type="match status" value="1"/>
</dbReference>
<feature type="binding site" evidence="9">
    <location>
        <position position="503"/>
    </location>
    <ligand>
        <name>Mg(2+)</name>
        <dbReference type="ChEBI" id="CHEBI:18420"/>
    </ligand>
</feature>
<dbReference type="EC" id="2.7.7.6" evidence="9"/>
<dbReference type="Gene3D" id="1.10.274.100">
    <property type="entry name" value="RNA polymerase Rpb1, domain 3"/>
    <property type="match status" value="2"/>
</dbReference>
<accession>A0ABM8BU96</accession>
<comment type="subunit">
    <text evidence="9">The RNAP catalytic core consists of 2 alpha, 1 beta, 1 beta' and 1 omega subunit. When a sigma factor is associated with the core the holoenzyme is formed, which can initiate transcription.</text>
</comment>
<evidence type="ECO:0000259" key="11">
    <source>
        <dbReference type="SMART" id="SM00663"/>
    </source>
</evidence>
<keyword evidence="4 9" id="KW-0808">Transferase</keyword>
<dbReference type="Gene3D" id="1.10.40.90">
    <property type="match status" value="1"/>
</dbReference>
<evidence type="ECO:0000256" key="8">
    <source>
        <dbReference type="ARBA" id="ARBA00048552"/>
    </source>
</evidence>
<organism evidence="12 13">
    <name type="scientific">Spiroplasma ixodetis</name>
    <dbReference type="NCBI Taxonomy" id="2141"/>
    <lineage>
        <taxon>Bacteria</taxon>
        <taxon>Bacillati</taxon>
        <taxon>Mycoplasmatota</taxon>
        <taxon>Mollicutes</taxon>
        <taxon>Entomoplasmatales</taxon>
        <taxon>Spiroplasmataceae</taxon>
        <taxon>Spiroplasma</taxon>
    </lineage>
</organism>
<feature type="binding site" evidence="9">
    <location>
        <position position="948"/>
    </location>
    <ligand>
        <name>Zn(2+)</name>
        <dbReference type="ChEBI" id="CHEBI:29105"/>
        <label>2</label>
    </ligand>
</feature>
<dbReference type="InterPro" id="IPR044893">
    <property type="entry name" value="RNA_pol_Rpb1_clamp_domain"/>
</dbReference>
<comment type="cofactor">
    <cofactor evidence="9">
        <name>Zn(2+)</name>
        <dbReference type="ChEBI" id="CHEBI:29105"/>
    </cofactor>
    <text evidence="9">Binds 2 Zn(2+) ions per subunit.</text>
</comment>
<dbReference type="NCBIfam" id="TIGR02386">
    <property type="entry name" value="rpoC_TIGR"/>
    <property type="match status" value="1"/>
</dbReference>
<dbReference type="Gene3D" id="2.40.40.20">
    <property type="match status" value="1"/>
</dbReference>
<proteinExistence type="inferred from homology"/>
<keyword evidence="5 9" id="KW-0548">Nucleotidyltransferase</keyword>
<keyword evidence="9" id="KW-0862">Zinc</keyword>
<dbReference type="PANTHER" id="PTHR19376:SF54">
    <property type="entry name" value="DNA-DIRECTED RNA POLYMERASE SUBUNIT BETA"/>
    <property type="match status" value="1"/>
</dbReference>
<dbReference type="CDD" id="cd01609">
    <property type="entry name" value="RNAP_beta'_N"/>
    <property type="match status" value="1"/>
</dbReference>
<dbReference type="SMART" id="SM00663">
    <property type="entry name" value="RPOLA_N"/>
    <property type="match status" value="1"/>
</dbReference>
<reference evidence="12 13" key="1">
    <citation type="journal article" date="2022" name="Front. Microbiol.">
        <title>Male-killing mechanisms vary between Spiroplasma species.</title>
        <authorList>
            <person name="Arai H."/>
            <person name="Inoue M."/>
            <person name="Kageyama D."/>
        </authorList>
    </citation>
    <scope>NUCLEOTIDE SEQUENCE [LARGE SCALE GENOMIC DNA]</scope>
    <source>
        <strain evidence="13">sHm</strain>
    </source>
</reference>
<keyword evidence="7 9" id="KW-0804">Transcription</keyword>
<dbReference type="InterPro" id="IPR006592">
    <property type="entry name" value="RNA_pol_N"/>
</dbReference>
<evidence type="ECO:0000256" key="6">
    <source>
        <dbReference type="ARBA" id="ARBA00022723"/>
    </source>
</evidence>
<comment type="function">
    <text evidence="1 9 10">DNA-dependent RNA polymerase catalyzes the transcription of DNA into RNA using the four ribonucleoside triphosphates as substrates.</text>
</comment>
<dbReference type="InterPro" id="IPR007081">
    <property type="entry name" value="RNA_pol_Rpb1_5"/>
</dbReference>
<dbReference type="Gene3D" id="1.10.150.390">
    <property type="match status" value="1"/>
</dbReference>
<dbReference type="InterPro" id="IPR007066">
    <property type="entry name" value="RNA_pol_Rpb1_3"/>
</dbReference>
<comment type="catalytic activity">
    <reaction evidence="8 9 10">
        <text>RNA(n) + a ribonucleoside 5'-triphosphate = RNA(n+1) + diphosphate</text>
        <dbReference type="Rhea" id="RHEA:21248"/>
        <dbReference type="Rhea" id="RHEA-COMP:14527"/>
        <dbReference type="Rhea" id="RHEA-COMP:17342"/>
        <dbReference type="ChEBI" id="CHEBI:33019"/>
        <dbReference type="ChEBI" id="CHEBI:61557"/>
        <dbReference type="ChEBI" id="CHEBI:140395"/>
        <dbReference type="EC" id="2.7.7.6"/>
    </reaction>
</comment>
<keyword evidence="9" id="KW-0460">Magnesium</keyword>
<feature type="binding site" evidence="9">
    <location>
        <position position="507"/>
    </location>
    <ligand>
        <name>Mg(2+)</name>
        <dbReference type="ChEBI" id="CHEBI:18420"/>
    </ligand>
</feature>
<dbReference type="Gene3D" id="1.10.1790.20">
    <property type="match status" value="1"/>
</dbReference>
<dbReference type="Gene3D" id="4.10.860.120">
    <property type="entry name" value="RNA polymerase II, clamp domain"/>
    <property type="match status" value="1"/>
</dbReference>
<comment type="similarity">
    <text evidence="2 9 10">Belongs to the RNA polymerase beta' chain family.</text>
</comment>
<evidence type="ECO:0000256" key="3">
    <source>
        <dbReference type="ARBA" id="ARBA00022478"/>
    </source>
</evidence>
<feature type="binding site" evidence="9">
    <location>
        <position position="505"/>
    </location>
    <ligand>
        <name>Mg(2+)</name>
        <dbReference type="ChEBI" id="CHEBI:18420"/>
    </ligand>
</feature>
<feature type="binding site" evidence="9">
    <location>
        <position position="63"/>
    </location>
    <ligand>
        <name>Zn(2+)</name>
        <dbReference type="ChEBI" id="CHEBI:29105"/>
        <label>1</label>
    </ligand>
</feature>
<protein>
    <recommendedName>
        <fullName evidence="9">DNA-directed RNA polymerase subunit beta'</fullName>
        <shortName evidence="9">RNAP subunit beta'</shortName>
        <ecNumber evidence="9">2.7.7.6</ecNumber>
    </recommendedName>
    <alternativeName>
        <fullName evidence="9">RNA polymerase subunit beta'</fullName>
    </alternativeName>
    <alternativeName>
        <fullName evidence="9">Transcriptase subunit beta'</fullName>
    </alternativeName>
</protein>
<dbReference type="Pfam" id="PF04983">
    <property type="entry name" value="RNA_pol_Rpb1_3"/>
    <property type="match status" value="1"/>
</dbReference>
<feature type="binding site" evidence="9">
    <location>
        <position position="78"/>
    </location>
    <ligand>
        <name>Zn(2+)</name>
        <dbReference type="ChEBI" id="CHEBI:29105"/>
        <label>1</label>
    </ligand>
</feature>
<evidence type="ECO:0000313" key="13">
    <source>
        <dbReference type="Proteomes" id="UP001163387"/>
    </source>
</evidence>
<dbReference type="CDD" id="cd02655">
    <property type="entry name" value="RNAP_beta'_C"/>
    <property type="match status" value="1"/>
</dbReference>
<dbReference type="Proteomes" id="UP001163387">
    <property type="component" value="Chromosome"/>
</dbReference>
<dbReference type="Pfam" id="PF00623">
    <property type="entry name" value="RNA_pol_Rpb1_2"/>
    <property type="match status" value="1"/>
</dbReference>